<comment type="function">
    <text evidence="1">NDH-1 shuttles electrons from NADH, via FMN and iron-sulfur (Fe-S) centers, to quinones in the respiratory chain. The immediate electron acceptor for the enzyme in this species is believed to be ubiquinone. Couples the redox reaction to proton translocation (for every two electrons transferred, four hydrogen ions are translocated across the cytoplasmic membrane), and thus conserves the redox energy in a proton gradient.</text>
</comment>
<keyword evidence="1" id="KW-0830">Ubiquinone</keyword>
<evidence type="ECO:0000256" key="1">
    <source>
        <dbReference type="HAMAP-Rule" id="MF_01358"/>
    </source>
</evidence>
<protein>
    <recommendedName>
        <fullName evidence="1">NADH-quinone oxidoreductase subunit D</fullName>
        <ecNumber evidence="1">7.1.1.-</ecNumber>
    </recommendedName>
    <alternativeName>
        <fullName evidence="1">NADH dehydrogenase I subunit D</fullName>
    </alternativeName>
    <alternativeName>
        <fullName evidence="1">NDH-1 subunit D</fullName>
    </alternativeName>
</protein>
<comment type="caution">
    <text evidence="3">The sequence shown here is derived from an EMBL/GenBank/DDBJ whole genome shotgun (WGS) entry which is preliminary data.</text>
</comment>
<accession>A0A932GN55</accession>
<dbReference type="Proteomes" id="UP000741360">
    <property type="component" value="Unassembled WGS sequence"/>
</dbReference>
<comment type="subunit">
    <text evidence="1">NDH-1 is composed of 14 different subunits. Subunits NuoB, C, D, E, F, and G constitute the peripheral sector of the complex.</text>
</comment>
<keyword evidence="1" id="KW-0813">Transport</keyword>
<dbReference type="EC" id="7.1.1.-" evidence="1"/>
<keyword evidence="1" id="KW-0472">Membrane</keyword>
<dbReference type="InterPro" id="IPR001135">
    <property type="entry name" value="NADH_Q_OxRdtase_suD"/>
</dbReference>
<name>A0A932GN55_UNCTE</name>
<dbReference type="GO" id="GO:0050136">
    <property type="term" value="F:NADH dehydrogenase (quinone) (non-electrogenic) activity"/>
    <property type="evidence" value="ECO:0007669"/>
    <property type="project" value="UniProtKB-UniRule"/>
</dbReference>
<keyword evidence="1" id="KW-0874">Quinone</keyword>
<feature type="domain" description="NADH-quinone oxidoreductase subunit D" evidence="2">
    <location>
        <begin position="120"/>
        <end position="289"/>
    </location>
</feature>
<evidence type="ECO:0000313" key="3">
    <source>
        <dbReference type="EMBL" id="MBI3013999.1"/>
    </source>
</evidence>
<sequence length="365" mass="41252">MLETRELILNMGPQHPSTHGVLRLVLKLEGETIVGTDVVIGYLHRGSEKIAENLPYFEFVPYTDRLDYTAALSSNLGYVMAVEKISSIRPPERAEYVRVILTEFQRIAAHLVWLATHALDLGAMSVFLYCFREREAILDLFEMVTGARLTINFFRIGGVPADLPPQFFARSWEFVETFPDRIKEYEALLTRNKIWLKRTRNVAVISAEDAIDLGLTGPSLRGSGVSFDVRRAEPYSIYERLQFDIPIGEKGDVFDRYMVRMEEMRQSLRIIRQCLEQIPEGDLLSRVPRKLKPAPGEVYVRIEAPKGELGFYIVSDGSEKPYRLKIRGPSFVNLQSLPAMVQGGLVADVVAAIGSIDVVLGEVDR</sequence>
<dbReference type="GO" id="GO:0051287">
    <property type="term" value="F:NAD binding"/>
    <property type="evidence" value="ECO:0007669"/>
    <property type="project" value="InterPro"/>
</dbReference>
<dbReference type="Pfam" id="PF00346">
    <property type="entry name" value="Complex1_49kDa"/>
    <property type="match status" value="1"/>
</dbReference>
<organism evidence="3 4">
    <name type="scientific">Tectimicrobiota bacterium</name>
    <dbReference type="NCBI Taxonomy" id="2528274"/>
    <lineage>
        <taxon>Bacteria</taxon>
        <taxon>Pseudomonadati</taxon>
        <taxon>Nitrospinota/Tectimicrobiota group</taxon>
        <taxon>Candidatus Tectimicrobiota</taxon>
    </lineage>
</organism>
<dbReference type="GO" id="GO:0005886">
    <property type="term" value="C:plasma membrane"/>
    <property type="evidence" value="ECO:0007669"/>
    <property type="project" value="UniProtKB-SubCell"/>
</dbReference>
<comment type="similarity">
    <text evidence="1">Belongs to the complex I 49 kDa subunit family.</text>
</comment>
<dbReference type="HAMAP" id="MF_01358">
    <property type="entry name" value="NDH1_NuoD"/>
    <property type="match status" value="1"/>
</dbReference>
<dbReference type="EMBL" id="JACPSX010000046">
    <property type="protein sequence ID" value="MBI3013999.1"/>
    <property type="molecule type" value="Genomic_DNA"/>
</dbReference>
<dbReference type="NCBIfam" id="NF004739">
    <property type="entry name" value="PRK06075.1"/>
    <property type="match status" value="1"/>
</dbReference>
<dbReference type="NCBIfam" id="NF008974">
    <property type="entry name" value="PRK12322.1"/>
    <property type="match status" value="1"/>
</dbReference>
<keyword evidence="1" id="KW-1003">Cell membrane</keyword>
<comment type="catalytic activity">
    <reaction evidence="1">
        <text>a quinone + NADH + 5 H(+)(in) = a quinol + NAD(+) + 4 H(+)(out)</text>
        <dbReference type="Rhea" id="RHEA:57888"/>
        <dbReference type="ChEBI" id="CHEBI:15378"/>
        <dbReference type="ChEBI" id="CHEBI:24646"/>
        <dbReference type="ChEBI" id="CHEBI:57540"/>
        <dbReference type="ChEBI" id="CHEBI:57945"/>
        <dbReference type="ChEBI" id="CHEBI:132124"/>
    </reaction>
</comment>
<dbReference type="PANTHER" id="PTHR11993">
    <property type="entry name" value="NADH-UBIQUINONE OXIDOREDUCTASE 49 KDA SUBUNIT"/>
    <property type="match status" value="1"/>
</dbReference>
<keyword evidence="1" id="KW-1278">Translocase</keyword>
<comment type="subcellular location">
    <subcellularLocation>
        <location evidence="1">Cell membrane</location>
        <topology evidence="1">Peripheral membrane protein</topology>
        <orientation evidence="1">Cytoplasmic side</orientation>
    </subcellularLocation>
</comment>
<proteinExistence type="inferred from homology"/>
<keyword evidence="3" id="KW-0560">Oxidoreductase</keyword>
<dbReference type="PANTHER" id="PTHR11993:SF10">
    <property type="entry name" value="NADH DEHYDROGENASE [UBIQUINONE] IRON-SULFUR PROTEIN 2, MITOCHONDRIAL"/>
    <property type="match status" value="1"/>
</dbReference>
<evidence type="ECO:0000313" key="4">
    <source>
        <dbReference type="Proteomes" id="UP000741360"/>
    </source>
</evidence>
<dbReference type="Gene3D" id="1.10.645.10">
    <property type="entry name" value="Cytochrome-c3 Hydrogenase, chain B"/>
    <property type="match status" value="1"/>
</dbReference>
<dbReference type="SUPFAM" id="SSF56762">
    <property type="entry name" value="HydB/Nqo4-like"/>
    <property type="match status" value="1"/>
</dbReference>
<dbReference type="InterPro" id="IPR029014">
    <property type="entry name" value="NiFe-Hase_large"/>
</dbReference>
<evidence type="ECO:0000259" key="2">
    <source>
        <dbReference type="Pfam" id="PF00346"/>
    </source>
</evidence>
<dbReference type="AlphaFoldDB" id="A0A932GN55"/>
<keyword evidence="1" id="KW-0520">NAD</keyword>
<reference evidence="3" key="1">
    <citation type="submission" date="2020-07" db="EMBL/GenBank/DDBJ databases">
        <title>Huge and variable diversity of episymbiotic CPR bacteria and DPANN archaea in groundwater ecosystems.</title>
        <authorList>
            <person name="He C.Y."/>
            <person name="Keren R."/>
            <person name="Whittaker M."/>
            <person name="Farag I.F."/>
            <person name="Doudna J."/>
            <person name="Cate J.H.D."/>
            <person name="Banfield J.F."/>
        </authorList>
    </citation>
    <scope>NUCLEOTIDE SEQUENCE</scope>
    <source>
        <strain evidence="3">NC_groundwater_717_Ag_S-0.2um_59_8</strain>
    </source>
</reference>
<gene>
    <name evidence="1" type="primary">nuoD</name>
    <name evidence="3" type="ORF">HYY65_02795</name>
</gene>
<dbReference type="InterPro" id="IPR022885">
    <property type="entry name" value="NDH1_su_D/H"/>
</dbReference>
<dbReference type="GO" id="GO:0048038">
    <property type="term" value="F:quinone binding"/>
    <property type="evidence" value="ECO:0007669"/>
    <property type="project" value="UniProtKB-KW"/>
</dbReference>